<dbReference type="SUPFAM" id="SSF48371">
    <property type="entry name" value="ARM repeat"/>
    <property type="match status" value="1"/>
</dbReference>
<keyword evidence="3" id="KW-1185">Reference proteome</keyword>
<dbReference type="Proteomes" id="UP000295197">
    <property type="component" value="Unassembled WGS sequence"/>
</dbReference>
<dbReference type="AlphaFoldDB" id="A0A4R3VQS4"/>
<reference evidence="2 3" key="1">
    <citation type="submission" date="2019-03" db="EMBL/GenBank/DDBJ databases">
        <title>Genomic Encyclopedia of Type Strains, Phase IV (KMG-IV): sequencing the most valuable type-strain genomes for metagenomic binning, comparative biology and taxonomic classification.</title>
        <authorList>
            <person name="Goeker M."/>
        </authorList>
    </citation>
    <scope>NUCLEOTIDE SEQUENCE [LARGE SCALE GENOMIC DNA]</scope>
    <source>
        <strain evidence="2 3">DSM 22362</strain>
    </source>
</reference>
<evidence type="ECO:0000313" key="3">
    <source>
        <dbReference type="Proteomes" id="UP000295197"/>
    </source>
</evidence>
<keyword evidence="1" id="KW-0472">Membrane</keyword>
<comment type="caution">
    <text evidence="2">The sequence shown here is derived from an EMBL/GenBank/DDBJ whole genome shotgun (WGS) entry which is preliminary data.</text>
</comment>
<evidence type="ECO:0008006" key="4">
    <source>
        <dbReference type="Google" id="ProtNLM"/>
    </source>
</evidence>
<protein>
    <recommendedName>
        <fullName evidence="4">HEAT repeat protein</fullName>
    </recommendedName>
</protein>
<dbReference type="InterPro" id="IPR016024">
    <property type="entry name" value="ARM-type_fold"/>
</dbReference>
<proteinExistence type="predicted"/>
<dbReference type="Gene3D" id="1.25.10.10">
    <property type="entry name" value="Leucine-rich Repeat Variant"/>
    <property type="match status" value="1"/>
</dbReference>
<accession>A0A4R3VQS4</accession>
<keyword evidence="1" id="KW-0812">Transmembrane</keyword>
<name>A0A4R3VQS4_9SPHI</name>
<dbReference type="EMBL" id="SMBZ01000051">
    <property type="protein sequence ID" value="TCV07986.1"/>
    <property type="molecule type" value="Genomic_DNA"/>
</dbReference>
<dbReference type="InterPro" id="IPR011989">
    <property type="entry name" value="ARM-like"/>
</dbReference>
<organism evidence="2 3">
    <name type="scientific">Sphingobacterium alimentarium</name>
    <dbReference type="NCBI Taxonomy" id="797292"/>
    <lineage>
        <taxon>Bacteria</taxon>
        <taxon>Pseudomonadati</taxon>
        <taxon>Bacteroidota</taxon>
        <taxon>Sphingobacteriia</taxon>
        <taxon>Sphingobacteriales</taxon>
        <taxon>Sphingobacteriaceae</taxon>
        <taxon>Sphingobacterium</taxon>
    </lineage>
</organism>
<gene>
    <name evidence="2" type="ORF">EDC17_10518</name>
</gene>
<keyword evidence="1" id="KW-1133">Transmembrane helix</keyword>
<evidence type="ECO:0000313" key="2">
    <source>
        <dbReference type="EMBL" id="TCV07986.1"/>
    </source>
</evidence>
<sequence>MILLKIELHSLTVALSALLLLVIVLIVAVIIYGYRNFQLINNARDWKRLIEDKLSYAIFNGIDAIWADQEFIARGKSKNFKKIFTSVLIESDQRFIGEAHKILKDIFYKFNLDEMAFKNLQSNNIYHNVRGIQVMTALDVQEALPHITALLQHKNPYVYSEAQYSVVRFNGFKGLTFLDTLKQPLSLWQQMRLVQAIQLVSVADYDAIAVWLKSENLSVIAFALSLIRKFRIHSLHEQVVSLLQHDAIEIRINSVKTLQTIEQTDTADILINSYERQEMLVKVQILKFIERSANKNYNNFLKHILENETDIHLQIQTVRLLKLFNEEAYLQQKIQQISVDQSLQKVLQNALAR</sequence>
<feature type="transmembrane region" description="Helical" evidence="1">
    <location>
        <begin position="12"/>
        <end position="34"/>
    </location>
</feature>
<dbReference type="RefSeq" id="WP_132778769.1">
    <property type="nucleotide sequence ID" value="NZ_SMBZ01000051.1"/>
</dbReference>
<dbReference type="OrthoDB" id="1454284at2"/>
<evidence type="ECO:0000256" key="1">
    <source>
        <dbReference type="SAM" id="Phobius"/>
    </source>
</evidence>